<dbReference type="GO" id="GO:0048188">
    <property type="term" value="C:Set1C/COMPASS complex"/>
    <property type="evidence" value="ECO:0007669"/>
    <property type="project" value="InterPro"/>
</dbReference>
<dbReference type="Gene3D" id="3.30.40.10">
    <property type="entry name" value="Zinc/RING finger domain, C3HC4 (zinc finger)"/>
    <property type="match status" value="1"/>
</dbReference>
<comment type="caution">
    <text evidence="9">The sequence shown here is derived from an EMBL/GenBank/DDBJ whole genome shotgun (WGS) entry which is preliminary data.</text>
</comment>
<feature type="compositionally biased region" description="Low complexity" evidence="7">
    <location>
        <begin position="172"/>
        <end position="183"/>
    </location>
</feature>
<feature type="compositionally biased region" description="Basic residues" evidence="7">
    <location>
        <begin position="581"/>
        <end position="597"/>
    </location>
</feature>
<feature type="compositionally biased region" description="Polar residues" evidence="7">
    <location>
        <begin position="450"/>
        <end position="464"/>
    </location>
</feature>
<feature type="compositionally biased region" description="Pro residues" evidence="7">
    <location>
        <begin position="205"/>
        <end position="217"/>
    </location>
</feature>
<feature type="region of interest" description="Disordered" evidence="7">
    <location>
        <begin position="1"/>
        <end position="50"/>
    </location>
</feature>
<feature type="compositionally biased region" description="Polar residues" evidence="7">
    <location>
        <begin position="546"/>
        <end position="555"/>
    </location>
</feature>
<feature type="compositionally biased region" description="Basic and acidic residues" evidence="7">
    <location>
        <begin position="500"/>
        <end position="512"/>
    </location>
</feature>
<evidence type="ECO:0000256" key="6">
    <source>
        <dbReference type="PROSITE-ProRule" id="PRU00146"/>
    </source>
</evidence>
<dbReference type="GO" id="GO:0008270">
    <property type="term" value="F:zinc ion binding"/>
    <property type="evidence" value="ECO:0007669"/>
    <property type="project" value="UniProtKB-KW"/>
</dbReference>
<keyword evidence="4" id="KW-0862">Zinc</keyword>
<dbReference type="InterPro" id="IPR019787">
    <property type="entry name" value="Znf_PHD-finger"/>
</dbReference>
<evidence type="ECO:0000256" key="2">
    <source>
        <dbReference type="ARBA" id="ARBA00022723"/>
    </source>
</evidence>
<feature type="region of interest" description="Disordered" evidence="7">
    <location>
        <begin position="1034"/>
        <end position="1057"/>
    </location>
</feature>
<protein>
    <recommendedName>
        <fullName evidence="8">PHD-type domain-containing protein</fullName>
    </recommendedName>
</protein>
<dbReference type="InterPro" id="IPR019786">
    <property type="entry name" value="Zinc_finger_PHD-type_CS"/>
</dbReference>
<dbReference type="HOGENOM" id="CLU_009631_0_0_1"/>
<keyword evidence="3 6" id="KW-0863">Zinc-finger</keyword>
<evidence type="ECO:0000259" key="8">
    <source>
        <dbReference type="PROSITE" id="PS50016"/>
    </source>
</evidence>
<name>A0A060SLH5_PYCCI</name>
<comment type="subcellular location">
    <subcellularLocation>
        <location evidence="1">Nucleus</location>
    </subcellularLocation>
</comment>
<feature type="compositionally biased region" description="Low complexity" evidence="7">
    <location>
        <begin position="302"/>
        <end position="314"/>
    </location>
</feature>
<dbReference type="CDD" id="cd16039">
    <property type="entry name" value="PHD_SPP1"/>
    <property type="match status" value="1"/>
</dbReference>
<dbReference type="OMA" id="PICAHEC"/>
<feature type="compositionally biased region" description="Basic and acidic residues" evidence="7">
    <location>
        <begin position="327"/>
        <end position="340"/>
    </location>
</feature>
<feature type="region of interest" description="Disordered" evidence="7">
    <location>
        <begin position="290"/>
        <end position="410"/>
    </location>
</feature>
<feature type="compositionally biased region" description="Pro residues" evidence="7">
    <location>
        <begin position="351"/>
        <end position="368"/>
    </location>
</feature>
<dbReference type="PROSITE" id="PS50016">
    <property type="entry name" value="ZF_PHD_2"/>
    <property type="match status" value="1"/>
</dbReference>
<dbReference type="PROSITE" id="PS01359">
    <property type="entry name" value="ZF_PHD_1"/>
    <property type="match status" value="1"/>
</dbReference>
<dbReference type="Proteomes" id="UP000029665">
    <property type="component" value="Unassembled WGS sequence"/>
</dbReference>
<feature type="compositionally biased region" description="Low complexity" evidence="7">
    <location>
        <begin position="488"/>
        <end position="499"/>
    </location>
</feature>
<dbReference type="PANTHER" id="PTHR46174:SF1">
    <property type="entry name" value="CXXC-TYPE ZINC FINGER PROTEIN 1"/>
    <property type="match status" value="1"/>
</dbReference>
<dbReference type="EMBL" id="CCBP010000251">
    <property type="protein sequence ID" value="CDO75250.1"/>
    <property type="molecule type" value="Genomic_DNA"/>
</dbReference>
<dbReference type="InterPro" id="IPR011011">
    <property type="entry name" value="Znf_FYVE_PHD"/>
</dbReference>
<dbReference type="STRING" id="5643.A0A060SLH5"/>
<feature type="compositionally biased region" description="Low complexity" evidence="7">
    <location>
        <begin position="636"/>
        <end position="655"/>
    </location>
</feature>
<keyword evidence="5" id="KW-0539">Nucleus</keyword>
<feature type="compositionally biased region" description="Pro residues" evidence="7">
    <location>
        <begin position="156"/>
        <end position="171"/>
    </location>
</feature>
<dbReference type="PANTHER" id="PTHR46174">
    <property type="entry name" value="CXXC-TYPE ZINC FINGER PROTEIN 1"/>
    <property type="match status" value="1"/>
</dbReference>
<dbReference type="SMART" id="SM00249">
    <property type="entry name" value="PHD"/>
    <property type="match status" value="1"/>
</dbReference>
<dbReference type="InterPro" id="IPR037869">
    <property type="entry name" value="Spp1/CFP1"/>
</dbReference>
<feature type="compositionally biased region" description="Basic and acidic residues" evidence="7">
    <location>
        <begin position="250"/>
        <end position="259"/>
    </location>
</feature>
<dbReference type="GO" id="GO:0045893">
    <property type="term" value="P:positive regulation of DNA-templated transcription"/>
    <property type="evidence" value="ECO:0007669"/>
    <property type="project" value="TreeGrafter"/>
</dbReference>
<evidence type="ECO:0000256" key="3">
    <source>
        <dbReference type="ARBA" id="ARBA00022771"/>
    </source>
</evidence>
<dbReference type="InterPro" id="IPR001965">
    <property type="entry name" value="Znf_PHD"/>
</dbReference>
<accession>A0A060SLH5</accession>
<feature type="compositionally biased region" description="Polar residues" evidence="7">
    <location>
        <begin position="1"/>
        <end position="34"/>
    </location>
</feature>
<dbReference type="InterPro" id="IPR013083">
    <property type="entry name" value="Znf_RING/FYVE/PHD"/>
</dbReference>
<dbReference type="OrthoDB" id="436852at2759"/>
<feature type="compositionally biased region" description="Basic and acidic residues" evidence="7">
    <location>
        <begin position="390"/>
        <end position="403"/>
    </location>
</feature>
<proteinExistence type="predicted"/>
<dbReference type="Pfam" id="PF00628">
    <property type="entry name" value="PHD"/>
    <property type="match status" value="1"/>
</dbReference>
<evidence type="ECO:0000256" key="1">
    <source>
        <dbReference type="ARBA" id="ARBA00004123"/>
    </source>
</evidence>
<feature type="domain" description="PHD-type" evidence="8">
    <location>
        <begin position="691"/>
        <end position="742"/>
    </location>
</feature>
<keyword evidence="2" id="KW-0479">Metal-binding</keyword>
<evidence type="ECO:0000256" key="4">
    <source>
        <dbReference type="ARBA" id="ARBA00022833"/>
    </source>
</evidence>
<organism evidence="9 10">
    <name type="scientific">Pycnoporus cinnabarinus</name>
    <name type="common">Cinnabar-red polypore</name>
    <name type="synonym">Trametes cinnabarina</name>
    <dbReference type="NCBI Taxonomy" id="5643"/>
    <lineage>
        <taxon>Eukaryota</taxon>
        <taxon>Fungi</taxon>
        <taxon>Dikarya</taxon>
        <taxon>Basidiomycota</taxon>
        <taxon>Agaricomycotina</taxon>
        <taxon>Agaricomycetes</taxon>
        <taxon>Polyporales</taxon>
        <taxon>Polyporaceae</taxon>
        <taxon>Trametes</taxon>
    </lineage>
</organism>
<dbReference type="AlphaFoldDB" id="A0A060SLH5"/>
<keyword evidence="10" id="KW-1185">Reference proteome</keyword>
<evidence type="ECO:0000256" key="7">
    <source>
        <dbReference type="SAM" id="MobiDB-lite"/>
    </source>
</evidence>
<feature type="region of interest" description="Disordered" evidence="7">
    <location>
        <begin position="442"/>
        <end position="686"/>
    </location>
</feature>
<evidence type="ECO:0000256" key="5">
    <source>
        <dbReference type="ARBA" id="ARBA00023242"/>
    </source>
</evidence>
<feature type="region of interest" description="Disordered" evidence="7">
    <location>
        <begin position="63"/>
        <end position="274"/>
    </location>
</feature>
<evidence type="ECO:0000313" key="9">
    <source>
        <dbReference type="EMBL" id="CDO75250.1"/>
    </source>
</evidence>
<gene>
    <name evidence="9" type="ORF">BN946_scf184967.g3</name>
</gene>
<sequence>MRSASHNQSGSPPSVVSHTTSATALPNLLNSGSPRSPAIAFNPHGSSGGLGALEALVQVATEERRRLSGELPTPLERHESARRASLSPVQNRHPPPLPLPSQSPAAQRSPPLPSPRHEARVSSLGFISLGQSHPHDGEPPSKKRRRTSSVLSGPVAVPPPPAPSLHAPPSPATSASPRPRSISQLFANNAVSPGTLIADPISDLKPPPPLSDPPIAPSPSSDPSITPAAARETEETPQPVEELLAQAAEAEIKPLKDESNAVSATAPTNVPLDVHEEIVKTEESNVSLPALTVHAPDAVPNTVADGVADTTTDAPPVPNTQQPRKRSKEDAHEWLLEHYATDSPAAVPNQHSPPPEGPPDTPEPPAASPLPSAKEEEGLETADSSPAEIHAVKEDASKHEAPSRTHTPLALLEAELNRATSDERIVPSIAISPTSDADLAMELALAADASEQSTSVGRGPSTSNDLDDELLSLVDDKPRQSHLHLHSSAKIAHSPSSSSHVEKPPEAKEGSLKKLFTTPAPRPLSATPAPSESVVMPPPIAPPSLASKSAPNDQQSATKSEKAEPSSASSSMKKKEPSAKLLRKPAQKAKAPAKPKAKAPTAAKPSKAKVAKDGTAASSGRATPSGGGSTVKGKKTTVSTSAAAAAAKRSVSAAVGQSRSRSSSVMPAPPEPASKPQREEEEESEEEVDDKLYCICKTHYDEDKVMIACDRCDEWYHTQCLNMNDLEVDLIDQFVCPPCIEANPHLPLKTTYKQRCFAGLKHPRPSSAAACHKPARGAFSKYCSDECGIAYMQRRIDGWGGDQEVLWASVREVKPREGVVVKISAIKEEPNGTTNSEPKTSVAGGFGQLVMETHQVQKPIMTQYERAITRLHGELYKIAPKREALKKDLEIIMWRQKLLELAAARAERVEECGWDHRLCLDDDEFAEFAAGILESYEESRVQVDGDPEAMQVDGTSIEDGAWWCRGKRKCQRHAGWQKLRALEYEFDQELKEKAMSVLTTQEREIRKQLEDVVSLQARKANMFSIGAPLQPLNGRAPINGTVKAKTNGTGKKGKQRK</sequence>
<reference evidence="9" key="1">
    <citation type="submission" date="2014-01" db="EMBL/GenBank/DDBJ databases">
        <title>The genome of the white-rot fungus Pycnoporus cinnabarinus: a basidiomycete model with a versatile arsenal for lignocellulosic biomass breakdown.</title>
        <authorList>
            <person name="Levasseur A."/>
            <person name="Lomascolo A."/>
            <person name="Ruiz-Duenas F.J."/>
            <person name="Uzan E."/>
            <person name="Piumi F."/>
            <person name="Kues U."/>
            <person name="Ram A.F.J."/>
            <person name="Murat C."/>
            <person name="Haon M."/>
            <person name="Benoit I."/>
            <person name="Arfi Y."/>
            <person name="Chevret D."/>
            <person name="Drula E."/>
            <person name="Kwon M.J."/>
            <person name="Gouret P."/>
            <person name="Lesage-Meessen L."/>
            <person name="Lombard V."/>
            <person name="Mariette J."/>
            <person name="Noirot C."/>
            <person name="Park J."/>
            <person name="Patyshakuliyeva A."/>
            <person name="Wieneger R.A.B."/>
            <person name="Wosten H.A.B."/>
            <person name="Martin F."/>
            <person name="Coutinho P.M."/>
            <person name="de Vries R."/>
            <person name="Martinez A.T."/>
            <person name="Klopp C."/>
            <person name="Pontarotti P."/>
            <person name="Henrissat B."/>
            <person name="Record E."/>
        </authorList>
    </citation>
    <scope>NUCLEOTIDE SEQUENCE [LARGE SCALE GENOMIC DNA]</scope>
    <source>
        <strain evidence="9">BRFM137</strain>
    </source>
</reference>
<feature type="compositionally biased region" description="Low complexity" evidence="7">
    <location>
        <begin position="218"/>
        <end position="230"/>
    </location>
</feature>
<dbReference type="SUPFAM" id="SSF57903">
    <property type="entry name" value="FYVE/PHD zinc finger"/>
    <property type="match status" value="1"/>
</dbReference>
<feature type="compositionally biased region" description="Low complexity" evidence="7">
    <location>
        <begin position="1040"/>
        <end position="1049"/>
    </location>
</feature>
<evidence type="ECO:0000313" key="10">
    <source>
        <dbReference type="Proteomes" id="UP000029665"/>
    </source>
</evidence>